<evidence type="ECO:0000256" key="2">
    <source>
        <dbReference type="ARBA" id="ARBA00012438"/>
    </source>
</evidence>
<dbReference type="SUPFAM" id="SSF55874">
    <property type="entry name" value="ATPase domain of HSP90 chaperone/DNA topoisomerase II/histidine kinase"/>
    <property type="match status" value="1"/>
</dbReference>
<evidence type="ECO:0000313" key="10">
    <source>
        <dbReference type="EMBL" id="SHH20446.1"/>
    </source>
</evidence>
<dbReference type="Gene3D" id="1.10.287.130">
    <property type="match status" value="1"/>
</dbReference>
<evidence type="ECO:0000256" key="5">
    <source>
        <dbReference type="ARBA" id="ARBA00022692"/>
    </source>
</evidence>
<organism evidence="10 11">
    <name type="scientific">Chryseolinea serpens</name>
    <dbReference type="NCBI Taxonomy" id="947013"/>
    <lineage>
        <taxon>Bacteria</taxon>
        <taxon>Pseudomonadati</taxon>
        <taxon>Bacteroidota</taxon>
        <taxon>Cytophagia</taxon>
        <taxon>Cytophagales</taxon>
        <taxon>Fulvivirgaceae</taxon>
        <taxon>Chryseolinea</taxon>
    </lineage>
</organism>
<comment type="catalytic activity">
    <reaction evidence="1">
        <text>ATP + protein L-histidine = ADP + protein N-phospho-L-histidine.</text>
        <dbReference type="EC" id="2.7.13.3"/>
    </reaction>
</comment>
<dbReference type="GO" id="GO:0000155">
    <property type="term" value="F:phosphorelay sensor kinase activity"/>
    <property type="evidence" value="ECO:0007669"/>
    <property type="project" value="InterPro"/>
</dbReference>
<dbReference type="EC" id="2.7.13.3" evidence="2"/>
<dbReference type="RefSeq" id="WP_073135804.1">
    <property type="nucleotide sequence ID" value="NZ_FQWQ01000002.1"/>
</dbReference>
<keyword evidence="4" id="KW-0808">Transferase</keyword>
<accession>A0A1M5R2W4</accession>
<dbReference type="Proteomes" id="UP000184212">
    <property type="component" value="Unassembled WGS sequence"/>
</dbReference>
<dbReference type="Pfam" id="PF00512">
    <property type="entry name" value="HisKA"/>
    <property type="match status" value="1"/>
</dbReference>
<keyword evidence="5 8" id="KW-0812">Transmembrane</keyword>
<evidence type="ECO:0000259" key="9">
    <source>
        <dbReference type="PROSITE" id="PS50109"/>
    </source>
</evidence>
<dbReference type="InterPro" id="IPR036890">
    <property type="entry name" value="HATPase_C_sf"/>
</dbReference>
<dbReference type="PROSITE" id="PS50109">
    <property type="entry name" value="HIS_KIN"/>
    <property type="match status" value="1"/>
</dbReference>
<gene>
    <name evidence="10" type="ORF">SAMN04488109_3153</name>
</gene>
<dbReference type="PANTHER" id="PTHR45436">
    <property type="entry name" value="SENSOR HISTIDINE KINASE YKOH"/>
    <property type="match status" value="1"/>
</dbReference>
<feature type="transmembrane region" description="Helical" evidence="8">
    <location>
        <begin position="129"/>
        <end position="151"/>
    </location>
</feature>
<feature type="transmembrane region" description="Helical" evidence="8">
    <location>
        <begin position="9"/>
        <end position="30"/>
    </location>
</feature>
<dbReference type="InterPro" id="IPR036097">
    <property type="entry name" value="HisK_dim/P_sf"/>
</dbReference>
<evidence type="ECO:0000256" key="7">
    <source>
        <dbReference type="ARBA" id="ARBA00022989"/>
    </source>
</evidence>
<dbReference type="STRING" id="947013.SAMN04488109_3153"/>
<protein>
    <recommendedName>
        <fullName evidence="2">histidine kinase</fullName>
        <ecNumber evidence="2">2.7.13.3</ecNumber>
    </recommendedName>
</protein>
<keyword evidence="3" id="KW-0597">Phosphoprotein</keyword>
<keyword evidence="6 10" id="KW-0418">Kinase</keyword>
<evidence type="ECO:0000256" key="6">
    <source>
        <dbReference type="ARBA" id="ARBA00022777"/>
    </source>
</evidence>
<sequence length="424" mass="48744">MKLFDRTNFYYIVFSVIIYVLVGASFYLVVEHVIYQEVEQRLKVERRDFENFVRAHGVWDESCYFVENKIELASLTDTLAPVTEFKDTLLYNRYNNEYVPFREYSFVSPIGGAPYKVTIRKSLIESRTLLKSITGIMMAVLSLGLLVLFLFQRRIARRIWAPFYQTLSRAKSFDLNEGKGLTLTPEEIFEFNELNSVLNKVTDKIARDYTSLKEFTENASHEIQTPLALINSRVEELIQQKNFSDEQMRWIQDIYQSALRLSKLHQALLLLSKIEHGQFFEWETINLTTAMAEKLDEFEEIFTHKGITVQFTKTGVYQVKMHPVLADVLITNLLSNAVKHNHPQGVINIVGTDRALQVSNTGSTLTASPERLFERFKKQNQSSSSLGLGLAIVKKICDSYHLAIQYSFDKGMHTLTISSPVAGQ</sequence>
<dbReference type="Pfam" id="PF02518">
    <property type="entry name" value="HATPase_c"/>
    <property type="match status" value="1"/>
</dbReference>
<dbReference type="InterPro" id="IPR050428">
    <property type="entry name" value="TCS_sensor_his_kinase"/>
</dbReference>
<dbReference type="InterPro" id="IPR005467">
    <property type="entry name" value="His_kinase_dom"/>
</dbReference>
<dbReference type="AlphaFoldDB" id="A0A1M5R2W4"/>
<evidence type="ECO:0000256" key="4">
    <source>
        <dbReference type="ARBA" id="ARBA00022679"/>
    </source>
</evidence>
<dbReference type="SMART" id="SM00387">
    <property type="entry name" value="HATPase_c"/>
    <property type="match status" value="1"/>
</dbReference>
<feature type="domain" description="Histidine kinase" evidence="9">
    <location>
        <begin position="218"/>
        <end position="423"/>
    </location>
</feature>
<dbReference type="SUPFAM" id="SSF47384">
    <property type="entry name" value="Homodimeric domain of signal transducing histidine kinase"/>
    <property type="match status" value="1"/>
</dbReference>
<dbReference type="CDD" id="cd00082">
    <property type="entry name" value="HisKA"/>
    <property type="match status" value="1"/>
</dbReference>
<dbReference type="InterPro" id="IPR003594">
    <property type="entry name" value="HATPase_dom"/>
</dbReference>
<proteinExistence type="predicted"/>
<name>A0A1M5R2W4_9BACT</name>
<reference evidence="10 11" key="1">
    <citation type="submission" date="2016-11" db="EMBL/GenBank/DDBJ databases">
        <authorList>
            <person name="Jaros S."/>
            <person name="Januszkiewicz K."/>
            <person name="Wedrychowicz H."/>
        </authorList>
    </citation>
    <scope>NUCLEOTIDE SEQUENCE [LARGE SCALE GENOMIC DNA]</scope>
    <source>
        <strain evidence="10 11">DSM 24574</strain>
    </source>
</reference>
<dbReference type="InterPro" id="IPR003661">
    <property type="entry name" value="HisK_dim/P_dom"/>
</dbReference>
<evidence type="ECO:0000256" key="1">
    <source>
        <dbReference type="ARBA" id="ARBA00000085"/>
    </source>
</evidence>
<dbReference type="Gene3D" id="3.30.565.10">
    <property type="entry name" value="Histidine kinase-like ATPase, C-terminal domain"/>
    <property type="match status" value="1"/>
</dbReference>
<evidence type="ECO:0000256" key="8">
    <source>
        <dbReference type="SAM" id="Phobius"/>
    </source>
</evidence>
<dbReference type="GO" id="GO:0005886">
    <property type="term" value="C:plasma membrane"/>
    <property type="evidence" value="ECO:0007669"/>
    <property type="project" value="TreeGrafter"/>
</dbReference>
<evidence type="ECO:0000313" key="11">
    <source>
        <dbReference type="Proteomes" id="UP000184212"/>
    </source>
</evidence>
<dbReference type="EMBL" id="FQWQ01000002">
    <property type="protein sequence ID" value="SHH20446.1"/>
    <property type="molecule type" value="Genomic_DNA"/>
</dbReference>
<dbReference type="OrthoDB" id="1522504at2"/>
<keyword evidence="11" id="KW-1185">Reference proteome</keyword>
<evidence type="ECO:0000256" key="3">
    <source>
        <dbReference type="ARBA" id="ARBA00022553"/>
    </source>
</evidence>
<keyword evidence="7 8" id="KW-1133">Transmembrane helix</keyword>
<keyword evidence="8" id="KW-0472">Membrane</keyword>
<dbReference type="PANTHER" id="PTHR45436:SF5">
    <property type="entry name" value="SENSOR HISTIDINE KINASE TRCS"/>
    <property type="match status" value="1"/>
</dbReference>
<dbReference type="SMART" id="SM00388">
    <property type="entry name" value="HisKA"/>
    <property type="match status" value="1"/>
</dbReference>